<name>A0A0E9VWL7_ANGAN</name>
<accession>A0A0E9VWL7</accession>
<proteinExistence type="predicted"/>
<dbReference type="AlphaFoldDB" id="A0A0E9VWL7"/>
<sequence>MDYLMLGFCLLCCYLLLSGWIIF</sequence>
<organism evidence="1">
    <name type="scientific">Anguilla anguilla</name>
    <name type="common">European freshwater eel</name>
    <name type="synonym">Muraena anguilla</name>
    <dbReference type="NCBI Taxonomy" id="7936"/>
    <lineage>
        <taxon>Eukaryota</taxon>
        <taxon>Metazoa</taxon>
        <taxon>Chordata</taxon>
        <taxon>Craniata</taxon>
        <taxon>Vertebrata</taxon>
        <taxon>Euteleostomi</taxon>
        <taxon>Actinopterygii</taxon>
        <taxon>Neopterygii</taxon>
        <taxon>Teleostei</taxon>
        <taxon>Anguilliformes</taxon>
        <taxon>Anguillidae</taxon>
        <taxon>Anguilla</taxon>
    </lineage>
</organism>
<reference evidence="1" key="2">
    <citation type="journal article" date="2015" name="Fish Shellfish Immunol.">
        <title>Early steps in the European eel (Anguilla anguilla)-Vibrio vulnificus interaction in the gills: Role of the RtxA13 toxin.</title>
        <authorList>
            <person name="Callol A."/>
            <person name="Pajuelo D."/>
            <person name="Ebbesson L."/>
            <person name="Teles M."/>
            <person name="MacKenzie S."/>
            <person name="Amaro C."/>
        </authorList>
    </citation>
    <scope>NUCLEOTIDE SEQUENCE</scope>
</reference>
<reference evidence="1" key="1">
    <citation type="submission" date="2014-11" db="EMBL/GenBank/DDBJ databases">
        <authorList>
            <person name="Amaro Gonzalez C."/>
        </authorList>
    </citation>
    <scope>NUCLEOTIDE SEQUENCE</scope>
</reference>
<dbReference type="EMBL" id="GBXM01026877">
    <property type="protein sequence ID" value="JAH81700.1"/>
    <property type="molecule type" value="Transcribed_RNA"/>
</dbReference>
<protein>
    <submittedName>
        <fullName evidence="1">Uncharacterized protein</fullName>
    </submittedName>
</protein>
<evidence type="ECO:0000313" key="1">
    <source>
        <dbReference type="EMBL" id="JAH81700.1"/>
    </source>
</evidence>